<dbReference type="FunFam" id="1.10.510.10:FF:000571">
    <property type="entry name" value="Maternal embryonic leucine zipper kinase"/>
    <property type="match status" value="1"/>
</dbReference>
<dbReference type="Pfam" id="PF00069">
    <property type="entry name" value="Pkinase"/>
    <property type="match status" value="1"/>
</dbReference>
<feature type="domain" description="Protein kinase" evidence="16">
    <location>
        <begin position="1"/>
        <end position="271"/>
    </location>
</feature>
<dbReference type="GO" id="GO:0035556">
    <property type="term" value="P:intracellular signal transduction"/>
    <property type="evidence" value="ECO:0007669"/>
    <property type="project" value="TreeGrafter"/>
</dbReference>
<dbReference type="InParanoid" id="A0A6P8Y854"/>
<evidence type="ECO:0000313" key="18">
    <source>
        <dbReference type="RefSeq" id="XP_034235813.1"/>
    </source>
</evidence>
<keyword evidence="7 18" id="KW-0418">Kinase</keyword>
<dbReference type="PROSITE" id="PS00108">
    <property type="entry name" value="PROTEIN_KINASE_ST"/>
    <property type="match status" value="1"/>
</dbReference>
<keyword evidence="8 12" id="KW-0067">ATP-binding</keyword>
<dbReference type="GeneID" id="117642088"/>
<keyword evidence="15" id="KW-0812">Transmembrane</keyword>
<dbReference type="PROSITE" id="PS50011">
    <property type="entry name" value="PROTEIN_KINASE_DOM"/>
    <property type="match status" value="1"/>
</dbReference>
<sequence>MDSIGQGSFGIVKLAYNEEDDTHYAMKILSKKKLMKKAGMFGRIAPNRGKAAPANPLDRIYREIAILKKLDHPNVVKLVEVLDDPEEDHLYLVFELLERGEVLHVPTDTPLSEAQARQYFRDVVMGIEYLHYQRIIHRDIKPANLLLGEDGRVQIADLGVCNEFLGQDAFLSSTAGTPAFTAPEALNSRQFSGKACDLWSMGVTLFSLVFGDVPFLDDNVLTLYHKIKTEAVRFPERPAISAKLKDLIGRLLTKDPAQRITLAEVKEHPWVTADGEEPLPSEEENCVLVELSDEDLEGVVTSIPKLDTLILIKTMLKKHSFQNPFASRPLPDERSLQLGARRVRLGQGAPSVRGHPLGAHAARPQGGERRRAHHRHRHPGAHPRGGRRPAGRAGAGHRQQLSPAQRPSAPAPQRPSAQRGRRNGRLRPSRLPGNNLLKPSSVTRIAHIAPLPMLSVNFFCFDVFFKYFLFTLFINIVVFIVF</sequence>
<comment type="catalytic activity">
    <reaction evidence="10">
        <text>L-threonyl-[protein] + ATP = O-phospho-L-threonyl-[protein] + ADP + H(+)</text>
        <dbReference type="Rhea" id="RHEA:46608"/>
        <dbReference type="Rhea" id="RHEA-COMP:11060"/>
        <dbReference type="Rhea" id="RHEA-COMP:11605"/>
        <dbReference type="ChEBI" id="CHEBI:15378"/>
        <dbReference type="ChEBI" id="CHEBI:30013"/>
        <dbReference type="ChEBI" id="CHEBI:30616"/>
        <dbReference type="ChEBI" id="CHEBI:61977"/>
        <dbReference type="ChEBI" id="CHEBI:456216"/>
        <dbReference type="EC" id="2.7.11.17"/>
    </reaction>
</comment>
<evidence type="ECO:0000256" key="10">
    <source>
        <dbReference type="ARBA" id="ARBA00047307"/>
    </source>
</evidence>
<keyword evidence="6 12" id="KW-0547">Nucleotide-binding</keyword>
<dbReference type="GO" id="GO:0005737">
    <property type="term" value="C:cytoplasm"/>
    <property type="evidence" value="ECO:0007669"/>
    <property type="project" value="UniProtKB-SubCell"/>
</dbReference>
<dbReference type="GO" id="GO:0004683">
    <property type="term" value="F:calcium/calmodulin-dependent protein kinase activity"/>
    <property type="evidence" value="ECO:0007669"/>
    <property type="project" value="UniProtKB-EC"/>
</dbReference>
<feature type="binding site" evidence="12">
    <location>
        <position position="27"/>
    </location>
    <ligand>
        <name>ATP</name>
        <dbReference type="ChEBI" id="CHEBI:30616"/>
    </ligand>
</feature>
<dbReference type="EC" id="2.7.11.17" evidence="2"/>
<dbReference type="GO" id="GO:0005516">
    <property type="term" value="F:calmodulin binding"/>
    <property type="evidence" value="ECO:0007669"/>
    <property type="project" value="UniProtKB-KW"/>
</dbReference>
<feature type="region of interest" description="Disordered" evidence="14">
    <location>
        <begin position="347"/>
        <end position="437"/>
    </location>
</feature>
<dbReference type="PANTHER" id="PTHR24346">
    <property type="entry name" value="MAP/MICROTUBULE AFFINITY-REGULATING KINASE"/>
    <property type="match status" value="1"/>
</dbReference>
<evidence type="ECO:0000313" key="17">
    <source>
        <dbReference type="Proteomes" id="UP000515158"/>
    </source>
</evidence>
<accession>A0A6P8Y854</accession>
<dbReference type="FunFam" id="3.30.200.20:FF:000429">
    <property type="entry name" value="Calcium/calmodulin-dependent protein kinase kinase"/>
    <property type="match status" value="1"/>
</dbReference>
<evidence type="ECO:0000256" key="5">
    <source>
        <dbReference type="ARBA" id="ARBA00022679"/>
    </source>
</evidence>
<gene>
    <name evidence="18" type="primary">LOC117642088</name>
</gene>
<dbReference type="SUPFAM" id="SSF56112">
    <property type="entry name" value="Protein kinase-like (PK-like)"/>
    <property type="match status" value="1"/>
</dbReference>
<keyword evidence="17" id="KW-1185">Reference proteome</keyword>
<proteinExistence type="inferred from homology"/>
<dbReference type="InterPro" id="IPR000719">
    <property type="entry name" value="Prot_kinase_dom"/>
</dbReference>
<dbReference type="Gene3D" id="3.30.200.20">
    <property type="entry name" value="Phosphorylase Kinase, domain 1"/>
    <property type="match status" value="1"/>
</dbReference>
<dbReference type="InterPro" id="IPR008271">
    <property type="entry name" value="Ser/Thr_kinase_AS"/>
</dbReference>
<dbReference type="CDD" id="cd14118">
    <property type="entry name" value="STKc_CAMKK"/>
    <property type="match status" value="1"/>
</dbReference>
<evidence type="ECO:0000256" key="8">
    <source>
        <dbReference type="ARBA" id="ARBA00022840"/>
    </source>
</evidence>
<evidence type="ECO:0000256" key="2">
    <source>
        <dbReference type="ARBA" id="ARBA00012434"/>
    </source>
</evidence>
<dbReference type="Proteomes" id="UP000515158">
    <property type="component" value="Unplaced"/>
</dbReference>
<dbReference type="KEGG" id="tpal:117642088"/>
<organism evidence="18">
    <name type="scientific">Thrips palmi</name>
    <name type="common">Melon thrips</name>
    <dbReference type="NCBI Taxonomy" id="161013"/>
    <lineage>
        <taxon>Eukaryota</taxon>
        <taxon>Metazoa</taxon>
        <taxon>Ecdysozoa</taxon>
        <taxon>Arthropoda</taxon>
        <taxon>Hexapoda</taxon>
        <taxon>Insecta</taxon>
        <taxon>Pterygota</taxon>
        <taxon>Neoptera</taxon>
        <taxon>Paraneoptera</taxon>
        <taxon>Thysanoptera</taxon>
        <taxon>Terebrantia</taxon>
        <taxon>Thripoidea</taxon>
        <taxon>Thripidae</taxon>
        <taxon>Thrips</taxon>
    </lineage>
</organism>
<feature type="compositionally biased region" description="Basic residues" evidence="14">
    <location>
        <begin position="419"/>
        <end position="428"/>
    </location>
</feature>
<dbReference type="PANTHER" id="PTHR24346:SF77">
    <property type="entry name" value="SERINE THREONINE PROTEIN KINASE"/>
    <property type="match status" value="1"/>
</dbReference>
<dbReference type="SMART" id="SM00220">
    <property type="entry name" value="S_TKc"/>
    <property type="match status" value="1"/>
</dbReference>
<dbReference type="GO" id="GO:0005524">
    <property type="term" value="F:ATP binding"/>
    <property type="evidence" value="ECO:0007669"/>
    <property type="project" value="UniProtKB-UniRule"/>
</dbReference>
<dbReference type="PROSITE" id="PS00107">
    <property type="entry name" value="PROTEIN_KINASE_ATP"/>
    <property type="match status" value="1"/>
</dbReference>
<dbReference type="Gene3D" id="1.10.510.10">
    <property type="entry name" value="Transferase(Phosphotransferase) domain 1"/>
    <property type="match status" value="1"/>
</dbReference>
<evidence type="ECO:0000256" key="7">
    <source>
        <dbReference type="ARBA" id="ARBA00022777"/>
    </source>
</evidence>
<keyword evidence="9" id="KW-0112">Calmodulin-binding</keyword>
<feature type="compositionally biased region" description="Low complexity" evidence="14">
    <location>
        <begin position="396"/>
        <end position="408"/>
    </location>
</feature>
<comment type="catalytic activity">
    <reaction evidence="11">
        <text>L-seryl-[protein] + ATP = O-phospho-L-seryl-[protein] + ADP + H(+)</text>
        <dbReference type="Rhea" id="RHEA:17989"/>
        <dbReference type="Rhea" id="RHEA-COMP:9863"/>
        <dbReference type="Rhea" id="RHEA-COMP:11604"/>
        <dbReference type="ChEBI" id="CHEBI:15378"/>
        <dbReference type="ChEBI" id="CHEBI:29999"/>
        <dbReference type="ChEBI" id="CHEBI:30616"/>
        <dbReference type="ChEBI" id="CHEBI:83421"/>
        <dbReference type="ChEBI" id="CHEBI:456216"/>
        <dbReference type="EC" id="2.7.11.17"/>
    </reaction>
</comment>
<evidence type="ECO:0000256" key="4">
    <source>
        <dbReference type="ARBA" id="ARBA00022527"/>
    </source>
</evidence>
<evidence type="ECO:0000256" key="14">
    <source>
        <dbReference type="SAM" id="MobiDB-lite"/>
    </source>
</evidence>
<keyword evidence="5" id="KW-0808">Transferase</keyword>
<evidence type="ECO:0000259" key="16">
    <source>
        <dbReference type="PROSITE" id="PS50011"/>
    </source>
</evidence>
<evidence type="ECO:0000256" key="12">
    <source>
        <dbReference type="PROSITE-ProRule" id="PRU10141"/>
    </source>
</evidence>
<feature type="transmembrane region" description="Helical" evidence="15">
    <location>
        <begin position="463"/>
        <end position="481"/>
    </location>
</feature>
<protein>
    <recommendedName>
        <fullName evidence="2">calcium/calmodulin-dependent protein kinase</fullName>
        <ecNumber evidence="2">2.7.11.17</ecNumber>
    </recommendedName>
</protein>
<evidence type="ECO:0000256" key="11">
    <source>
        <dbReference type="ARBA" id="ARBA00047430"/>
    </source>
</evidence>
<dbReference type="RefSeq" id="XP_034235813.1">
    <property type="nucleotide sequence ID" value="XM_034379922.1"/>
</dbReference>
<dbReference type="OrthoDB" id="68483at2759"/>
<keyword evidence="15" id="KW-0472">Membrane</keyword>
<evidence type="ECO:0000256" key="1">
    <source>
        <dbReference type="ARBA" id="ARBA00004496"/>
    </source>
</evidence>
<dbReference type="GO" id="GO:0005634">
    <property type="term" value="C:nucleus"/>
    <property type="evidence" value="ECO:0007669"/>
    <property type="project" value="UniProtKB-ARBA"/>
</dbReference>
<keyword evidence="3" id="KW-0963">Cytoplasm</keyword>
<evidence type="ECO:0000256" key="3">
    <source>
        <dbReference type="ARBA" id="ARBA00022490"/>
    </source>
</evidence>
<evidence type="ECO:0000256" key="15">
    <source>
        <dbReference type="SAM" id="Phobius"/>
    </source>
</evidence>
<comment type="subcellular location">
    <subcellularLocation>
        <location evidence="1">Cytoplasm</location>
    </subcellularLocation>
</comment>
<evidence type="ECO:0000256" key="6">
    <source>
        <dbReference type="ARBA" id="ARBA00022741"/>
    </source>
</evidence>
<comment type="similarity">
    <text evidence="13">Belongs to the protein kinase superfamily.</text>
</comment>
<evidence type="ECO:0000256" key="13">
    <source>
        <dbReference type="RuleBase" id="RU000304"/>
    </source>
</evidence>
<dbReference type="InterPro" id="IPR011009">
    <property type="entry name" value="Kinase-like_dom_sf"/>
</dbReference>
<keyword evidence="15" id="KW-1133">Transmembrane helix</keyword>
<reference evidence="18" key="1">
    <citation type="submission" date="2025-08" db="UniProtKB">
        <authorList>
            <consortium name="RefSeq"/>
        </authorList>
    </citation>
    <scope>IDENTIFICATION</scope>
    <source>
        <tissue evidence="18">Total insect</tissue>
    </source>
</reference>
<dbReference type="InterPro" id="IPR017441">
    <property type="entry name" value="Protein_kinase_ATP_BS"/>
</dbReference>
<evidence type="ECO:0000256" key="9">
    <source>
        <dbReference type="ARBA" id="ARBA00022860"/>
    </source>
</evidence>
<name>A0A6P8Y854_THRPL</name>
<keyword evidence="4 13" id="KW-0723">Serine/threonine-protein kinase</keyword>
<feature type="compositionally biased region" description="Basic residues" evidence="14">
    <location>
        <begin position="370"/>
        <end position="390"/>
    </location>
</feature>
<dbReference type="AlphaFoldDB" id="A0A6P8Y854"/>